<dbReference type="Proteomes" id="UP001055811">
    <property type="component" value="Linkage Group LG06"/>
</dbReference>
<reference evidence="1 2" key="2">
    <citation type="journal article" date="2022" name="Mol. Ecol. Resour.">
        <title>The genomes of chicory, endive, great burdock and yacon provide insights into Asteraceae paleo-polyploidization history and plant inulin production.</title>
        <authorList>
            <person name="Fan W."/>
            <person name="Wang S."/>
            <person name="Wang H."/>
            <person name="Wang A."/>
            <person name="Jiang F."/>
            <person name="Liu H."/>
            <person name="Zhao H."/>
            <person name="Xu D."/>
            <person name="Zhang Y."/>
        </authorList>
    </citation>
    <scope>NUCLEOTIDE SEQUENCE [LARGE SCALE GENOMIC DNA]</scope>
    <source>
        <strain evidence="2">cv. Punajuju</strain>
        <tissue evidence="1">Leaves</tissue>
    </source>
</reference>
<keyword evidence="2" id="KW-1185">Reference proteome</keyword>
<organism evidence="1 2">
    <name type="scientific">Cichorium intybus</name>
    <name type="common">Chicory</name>
    <dbReference type="NCBI Taxonomy" id="13427"/>
    <lineage>
        <taxon>Eukaryota</taxon>
        <taxon>Viridiplantae</taxon>
        <taxon>Streptophyta</taxon>
        <taxon>Embryophyta</taxon>
        <taxon>Tracheophyta</taxon>
        <taxon>Spermatophyta</taxon>
        <taxon>Magnoliopsida</taxon>
        <taxon>eudicotyledons</taxon>
        <taxon>Gunneridae</taxon>
        <taxon>Pentapetalae</taxon>
        <taxon>asterids</taxon>
        <taxon>campanulids</taxon>
        <taxon>Asterales</taxon>
        <taxon>Asteraceae</taxon>
        <taxon>Cichorioideae</taxon>
        <taxon>Cichorieae</taxon>
        <taxon>Cichoriinae</taxon>
        <taxon>Cichorium</taxon>
    </lineage>
</organism>
<protein>
    <submittedName>
        <fullName evidence="1">Uncharacterized protein</fullName>
    </submittedName>
</protein>
<evidence type="ECO:0000313" key="2">
    <source>
        <dbReference type="Proteomes" id="UP001055811"/>
    </source>
</evidence>
<proteinExistence type="predicted"/>
<comment type="caution">
    <text evidence="1">The sequence shown here is derived from an EMBL/GenBank/DDBJ whole genome shotgun (WGS) entry which is preliminary data.</text>
</comment>
<accession>A0ACB9BQ58</accession>
<reference evidence="2" key="1">
    <citation type="journal article" date="2022" name="Mol. Ecol. Resour.">
        <title>The genomes of chicory, endive, great burdock and yacon provide insights into Asteraceae palaeo-polyploidization history and plant inulin production.</title>
        <authorList>
            <person name="Fan W."/>
            <person name="Wang S."/>
            <person name="Wang H."/>
            <person name="Wang A."/>
            <person name="Jiang F."/>
            <person name="Liu H."/>
            <person name="Zhao H."/>
            <person name="Xu D."/>
            <person name="Zhang Y."/>
        </authorList>
    </citation>
    <scope>NUCLEOTIDE SEQUENCE [LARGE SCALE GENOMIC DNA]</scope>
    <source>
        <strain evidence="2">cv. Punajuju</strain>
    </source>
</reference>
<name>A0ACB9BQ58_CICIN</name>
<evidence type="ECO:0000313" key="1">
    <source>
        <dbReference type="EMBL" id="KAI3724140.1"/>
    </source>
</evidence>
<gene>
    <name evidence="1" type="ORF">L2E82_35907</name>
</gene>
<dbReference type="EMBL" id="CM042014">
    <property type="protein sequence ID" value="KAI3724140.1"/>
    <property type="molecule type" value="Genomic_DNA"/>
</dbReference>
<sequence>MLASPTTASDVYTFGVVVLKVACGWKPIQTWQETEEDVIFVDFGQRRSRAFRAKTGFVSSSSRKRNIRLFFFSAAFSLYILSQIHTRFFLSIPSSIVKGIGCHW</sequence>